<keyword evidence="4" id="KW-0812">Transmembrane</keyword>
<dbReference type="PROSITE" id="PS50893">
    <property type="entry name" value="ABC_TRANSPORTER_2"/>
    <property type="match status" value="1"/>
</dbReference>
<dbReference type="Proteomes" id="UP001208570">
    <property type="component" value="Unassembled WGS sequence"/>
</dbReference>
<accession>A0AAD9J644</accession>
<dbReference type="InterPro" id="IPR043926">
    <property type="entry name" value="ABCG_dom"/>
</dbReference>
<keyword evidence="8" id="KW-0472">Membrane</keyword>
<dbReference type="SUPFAM" id="SSF52540">
    <property type="entry name" value="P-loop containing nucleoside triphosphate hydrolases"/>
    <property type="match status" value="1"/>
</dbReference>
<keyword evidence="11" id="KW-1185">Reference proteome</keyword>
<dbReference type="EMBL" id="JAODUP010000566">
    <property type="protein sequence ID" value="KAK2147169.1"/>
    <property type="molecule type" value="Genomic_DNA"/>
</dbReference>
<feature type="domain" description="ABC transporter" evidence="9">
    <location>
        <begin position="27"/>
        <end position="248"/>
    </location>
</feature>
<dbReference type="InterPro" id="IPR003439">
    <property type="entry name" value="ABC_transporter-like_ATP-bd"/>
</dbReference>
<evidence type="ECO:0000256" key="3">
    <source>
        <dbReference type="ARBA" id="ARBA00022448"/>
    </source>
</evidence>
<dbReference type="GO" id="GO:0016887">
    <property type="term" value="F:ATP hydrolysis activity"/>
    <property type="evidence" value="ECO:0007669"/>
    <property type="project" value="InterPro"/>
</dbReference>
<dbReference type="SMART" id="SM00382">
    <property type="entry name" value="AAA"/>
    <property type="match status" value="1"/>
</dbReference>
<protein>
    <recommendedName>
        <fullName evidence="9">ABC transporter domain-containing protein</fullName>
    </recommendedName>
</protein>
<evidence type="ECO:0000259" key="9">
    <source>
        <dbReference type="PROSITE" id="PS50893"/>
    </source>
</evidence>
<evidence type="ECO:0000256" key="2">
    <source>
        <dbReference type="ARBA" id="ARBA00005814"/>
    </source>
</evidence>
<comment type="caution">
    <text evidence="10">The sequence shown here is derived from an EMBL/GenBank/DDBJ whole genome shotgun (WGS) entry which is preliminary data.</text>
</comment>
<sequence>MNQKPRIREPKTLSWANITVNIELTERKFQSLFGIGLPEKETTKIILNKVTGIAKAQSLLAIIGSSGSGKTTLLNCLTNRNLGSLKAEGCILVNGENIGEDLYTISGYVQQDDIFNGALTVREHLWFNMSLKKCEHTIIGLPGIRKGISGGEKKRLAFAEKLLTKPPIMLCDEPTSGLDSSAACSVIEALRNMTNNGHTILTTIHQPSSEVFAMLDEILIMANGRVAFMGSRNDATKFFCGLNYQCPQNYNTSDFLMNTLAIIPGEEEESKAKILKICNSFEESIYFETIKSQIQKEVKSTIVIPVLEMQQLSKLTVHSKYQVSWWIQFQMCLWRSQIELMHGQLFHVKFMYLVVRSRFEIYSIQ</sequence>
<dbReference type="Pfam" id="PF19055">
    <property type="entry name" value="ABC2_membrane_7"/>
    <property type="match status" value="1"/>
</dbReference>
<dbReference type="GO" id="GO:0005524">
    <property type="term" value="F:ATP binding"/>
    <property type="evidence" value="ECO:0007669"/>
    <property type="project" value="UniProtKB-KW"/>
</dbReference>
<evidence type="ECO:0000313" key="10">
    <source>
        <dbReference type="EMBL" id="KAK2147169.1"/>
    </source>
</evidence>
<reference evidence="10" key="1">
    <citation type="journal article" date="2023" name="Mol. Biol. Evol.">
        <title>Third-Generation Sequencing Reveals the Adaptive Role of the Epigenome in Three Deep-Sea Polychaetes.</title>
        <authorList>
            <person name="Perez M."/>
            <person name="Aroh O."/>
            <person name="Sun Y."/>
            <person name="Lan Y."/>
            <person name="Juniper S.K."/>
            <person name="Young C.R."/>
            <person name="Angers B."/>
            <person name="Qian P.Y."/>
        </authorList>
    </citation>
    <scope>NUCLEOTIDE SEQUENCE</scope>
    <source>
        <strain evidence="10">P08H-3</strain>
    </source>
</reference>
<comment type="subcellular location">
    <subcellularLocation>
        <location evidence="1">Membrane</location>
        <topology evidence="1">Multi-pass membrane protein</topology>
    </subcellularLocation>
</comment>
<dbReference type="GO" id="GO:0140359">
    <property type="term" value="F:ABC-type transporter activity"/>
    <property type="evidence" value="ECO:0007669"/>
    <property type="project" value="InterPro"/>
</dbReference>
<keyword evidence="5" id="KW-0547">Nucleotide-binding</keyword>
<keyword evidence="3" id="KW-0813">Transport</keyword>
<keyword evidence="6" id="KW-0067">ATP-binding</keyword>
<dbReference type="AlphaFoldDB" id="A0AAD9J644"/>
<dbReference type="GO" id="GO:0005886">
    <property type="term" value="C:plasma membrane"/>
    <property type="evidence" value="ECO:0007669"/>
    <property type="project" value="TreeGrafter"/>
</dbReference>
<evidence type="ECO:0000256" key="7">
    <source>
        <dbReference type="ARBA" id="ARBA00022989"/>
    </source>
</evidence>
<dbReference type="PANTHER" id="PTHR48041:SF139">
    <property type="entry name" value="PROTEIN SCARLET"/>
    <property type="match status" value="1"/>
</dbReference>
<organism evidence="10 11">
    <name type="scientific">Paralvinella palmiformis</name>
    <dbReference type="NCBI Taxonomy" id="53620"/>
    <lineage>
        <taxon>Eukaryota</taxon>
        <taxon>Metazoa</taxon>
        <taxon>Spiralia</taxon>
        <taxon>Lophotrochozoa</taxon>
        <taxon>Annelida</taxon>
        <taxon>Polychaeta</taxon>
        <taxon>Sedentaria</taxon>
        <taxon>Canalipalpata</taxon>
        <taxon>Terebellida</taxon>
        <taxon>Terebelliformia</taxon>
        <taxon>Alvinellidae</taxon>
        <taxon>Paralvinella</taxon>
    </lineage>
</organism>
<dbReference type="PANTHER" id="PTHR48041">
    <property type="entry name" value="ABC TRANSPORTER G FAMILY MEMBER 28"/>
    <property type="match status" value="1"/>
</dbReference>
<evidence type="ECO:0000256" key="8">
    <source>
        <dbReference type="ARBA" id="ARBA00023136"/>
    </source>
</evidence>
<dbReference type="CDD" id="cd03213">
    <property type="entry name" value="ABCG_EPDR"/>
    <property type="match status" value="1"/>
</dbReference>
<comment type="similarity">
    <text evidence="2">Belongs to the ABC transporter superfamily. ABCG family. Eye pigment precursor importer (TC 3.A.1.204) subfamily.</text>
</comment>
<gene>
    <name evidence="10" type="ORF">LSH36_566g01083</name>
</gene>
<dbReference type="Gene3D" id="3.40.50.300">
    <property type="entry name" value="P-loop containing nucleotide triphosphate hydrolases"/>
    <property type="match status" value="1"/>
</dbReference>
<evidence type="ECO:0000256" key="5">
    <source>
        <dbReference type="ARBA" id="ARBA00022741"/>
    </source>
</evidence>
<dbReference type="Pfam" id="PF00005">
    <property type="entry name" value="ABC_tran"/>
    <property type="match status" value="1"/>
</dbReference>
<dbReference type="InterPro" id="IPR050352">
    <property type="entry name" value="ABCG_transporters"/>
</dbReference>
<evidence type="ECO:0000256" key="6">
    <source>
        <dbReference type="ARBA" id="ARBA00022840"/>
    </source>
</evidence>
<proteinExistence type="inferred from homology"/>
<dbReference type="InterPro" id="IPR003593">
    <property type="entry name" value="AAA+_ATPase"/>
</dbReference>
<keyword evidence="7" id="KW-1133">Transmembrane helix</keyword>
<evidence type="ECO:0000256" key="4">
    <source>
        <dbReference type="ARBA" id="ARBA00022692"/>
    </source>
</evidence>
<evidence type="ECO:0000313" key="11">
    <source>
        <dbReference type="Proteomes" id="UP001208570"/>
    </source>
</evidence>
<dbReference type="InterPro" id="IPR027417">
    <property type="entry name" value="P-loop_NTPase"/>
</dbReference>
<evidence type="ECO:0000256" key="1">
    <source>
        <dbReference type="ARBA" id="ARBA00004141"/>
    </source>
</evidence>
<name>A0AAD9J644_9ANNE</name>